<reference evidence="4" key="2">
    <citation type="journal article" date="2019" name="Int. J. Syst. Evol. Microbiol.">
        <title>The Global Catalogue of Microorganisms (GCM) 10K type strain sequencing project: providing services to taxonomists for standard genome sequencing and annotation.</title>
        <authorList>
            <consortium name="The Broad Institute Genomics Platform"/>
            <consortium name="The Broad Institute Genome Sequencing Center for Infectious Disease"/>
            <person name="Wu L."/>
            <person name="Ma J."/>
        </authorList>
    </citation>
    <scope>NUCLEOTIDE SEQUENCE [LARGE SCALE GENOMIC DNA]</scope>
    <source>
        <strain evidence="4">CGMCC 1.15287</strain>
    </source>
</reference>
<dbReference type="RefSeq" id="WP_183764248.1">
    <property type="nucleotide sequence ID" value="NZ_BMHZ01000001.1"/>
</dbReference>
<proteinExistence type="predicted"/>
<dbReference type="Proteomes" id="UP000642938">
    <property type="component" value="Unassembled WGS sequence"/>
</dbReference>
<keyword evidence="4" id="KW-1185">Reference proteome</keyword>
<evidence type="ECO:0000313" key="2">
    <source>
        <dbReference type="EMBL" id="MBB4108519.1"/>
    </source>
</evidence>
<gene>
    <name evidence="1" type="ORF">GCM10007422_01620</name>
    <name evidence="2" type="ORF">GGQ60_002500</name>
</gene>
<sequence>MRKEFHYMLAMLVAGIYFCSCKSVQTVTEIPTDVYTVSAKEYTLLDSVAKQLPSQKHIKVEVEETNGIVRLKPVSQKLSSLEIKMSSIKNLKIYRYTFDVDVLTIPFKIRPPVKGFPQQLNPNFSAAIYLGRRRDSYRISSAKPRGSKKFKVSGVGYGYGGFIGLGAVTMNPFVTKQQLDYEYDGFVINGGFAGIYDAKKFNLGFAVGVDYLLDKNNTNWIYHGSPWFGLLFGVNLN</sequence>
<dbReference type="Proteomes" id="UP000532273">
    <property type="component" value="Unassembled WGS sequence"/>
</dbReference>
<protein>
    <submittedName>
        <fullName evidence="2">Uncharacterized protein</fullName>
    </submittedName>
</protein>
<organism evidence="2 3">
    <name type="scientific">Pedobacter zeae</name>
    <dbReference type="NCBI Taxonomy" id="1737356"/>
    <lineage>
        <taxon>Bacteria</taxon>
        <taxon>Pseudomonadati</taxon>
        <taxon>Bacteroidota</taxon>
        <taxon>Sphingobacteriia</taxon>
        <taxon>Sphingobacteriales</taxon>
        <taxon>Sphingobacteriaceae</taxon>
        <taxon>Pedobacter</taxon>
    </lineage>
</organism>
<evidence type="ECO:0000313" key="1">
    <source>
        <dbReference type="EMBL" id="GGG92275.1"/>
    </source>
</evidence>
<reference evidence="1" key="4">
    <citation type="submission" date="2024-05" db="EMBL/GenBank/DDBJ databases">
        <authorList>
            <person name="Sun Q."/>
            <person name="Zhou Y."/>
        </authorList>
    </citation>
    <scope>NUCLEOTIDE SEQUENCE</scope>
    <source>
        <strain evidence="1">CGMCC 1.15287</strain>
    </source>
</reference>
<dbReference type="EMBL" id="BMHZ01000001">
    <property type="protein sequence ID" value="GGG92275.1"/>
    <property type="molecule type" value="Genomic_DNA"/>
</dbReference>
<comment type="caution">
    <text evidence="2">The sequence shown here is derived from an EMBL/GenBank/DDBJ whole genome shotgun (WGS) entry which is preliminary data.</text>
</comment>
<dbReference type="EMBL" id="JACIEF010000002">
    <property type="protein sequence ID" value="MBB4108519.1"/>
    <property type="molecule type" value="Genomic_DNA"/>
</dbReference>
<reference evidence="1" key="1">
    <citation type="journal article" date="2014" name="Int. J. Syst. Evol. Microbiol.">
        <title>Complete genome of a new Firmicutes species belonging to the dominant human colonic microbiota ('Ruminococcus bicirculans') reveals two chromosomes and a selective capacity to utilize plant glucans.</title>
        <authorList>
            <consortium name="NISC Comparative Sequencing Program"/>
            <person name="Wegmann U."/>
            <person name="Louis P."/>
            <person name="Goesmann A."/>
            <person name="Henrissat B."/>
            <person name="Duncan S.H."/>
            <person name="Flint H.J."/>
        </authorList>
    </citation>
    <scope>NUCLEOTIDE SEQUENCE</scope>
    <source>
        <strain evidence="1">CGMCC 1.15287</strain>
    </source>
</reference>
<reference evidence="2 3" key="3">
    <citation type="submission" date="2020-08" db="EMBL/GenBank/DDBJ databases">
        <title>Genomic Encyclopedia of Type Strains, Phase IV (KMG-IV): sequencing the most valuable type-strain genomes for metagenomic binning, comparative biology and taxonomic classification.</title>
        <authorList>
            <person name="Goeker M."/>
        </authorList>
    </citation>
    <scope>NUCLEOTIDE SEQUENCE [LARGE SCALE GENOMIC DNA]</scope>
    <source>
        <strain evidence="2 3">DSM 100774</strain>
    </source>
</reference>
<dbReference type="AlphaFoldDB" id="A0A7W6P733"/>
<evidence type="ECO:0000313" key="4">
    <source>
        <dbReference type="Proteomes" id="UP000642938"/>
    </source>
</evidence>
<accession>A0A7W6P733</accession>
<name>A0A7W6P733_9SPHI</name>
<evidence type="ECO:0000313" key="3">
    <source>
        <dbReference type="Proteomes" id="UP000532273"/>
    </source>
</evidence>